<comment type="subcellular location">
    <subcellularLocation>
        <location evidence="2">Cell membrane</location>
        <topology evidence="2">Lipid-anchor</topology>
    </subcellularLocation>
</comment>
<reference evidence="4" key="1">
    <citation type="submission" date="2017-02" db="EMBL/GenBank/DDBJ databases">
        <authorList>
            <person name="Varghese N."/>
            <person name="Submissions S."/>
        </authorList>
    </citation>
    <scope>NUCLEOTIDE SEQUENCE [LARGE SCALE GENOMIC DNA]</scope>
    <source>
        <strain evidence="4">ATCC 700200</strain>
    </source>
</reference>
<dbReference type="EMBL" id="FUYE01000021">
    <property type="protein sequence ID" value="SKB06747.1"/>
    <property type="molecule type" value="Genomic_DNA"/>
</dbReference>
<dbReference type="Proteomes" id="UP000190774">
    <property type="component" value="Unassembled WGS sequence"/>
</dbReference>
<dbReference type="SUPFAM" id="SSF56954">
    <property type="entry name" value="Outer membrane efflux proteins (OEP)"/>
    <property type="match status" value="1"/>
</dbReference>
<name>A0A1T4YY67_9BACT</name>
<evidence type="ECO:0000256" key="1">
    <source>
        <dbReference type="ARBA" id="ARBA00007613"/>
    </source>
</evidence>
<dbReference type="PROSITE" id="PS51257">
    <property type="entry name" value="PROKAR_LIPOPROTEIN"/>
    <property type="match status" value="1"/>
</dbReference>
<dbReference type="Pfam" id="PF02321">
    <property type="entry name" value="OEP"/>
    <property type="match status" value="2"/>
</dbReference>
<keyword evidence="4" id="KW-1185">Reference proteome</keyword>
<comment type="similarity">
    <text evidence="1 2">Belongs to the outer membrane factor (OMF) (TC 1.B.17) family.</text>
</comment>
<dbReference type="GO" id="GO:0005886">
    <property type="term" value="C:plasma membrane"/>
    <property type="evidence" value="ECO:0007669"/>
    <property type="project" value="UniProtKB-SubCell"/>
</dbReference>
<proteinExistence type="inferred from homology"/>
<protein>
    <submittedName>
        <fullName evidence="3">Outer membrane protein, multidrug efflux system</fullName>
    </submittedName>
</protein>
<dbReference type="NCBIfam" id="TIGR01845">
    <property type="entry name" value="outer_NodT"/>
    <property type="match status" value="1"/>
</dbReference>
<evidence type="ECO:0000313" key="3">
    <source>
        <dbReference type="EMBL" id="SKB06747.1"/>
    </source>
</evidence>
<keyword evidence="2" id="KW-1134">Transmembrane beta strand</keyword>
<dbReference type="Gene3D" id="2.20.200.10">
    <property type="entry name" value="Outer membrane efflux proteins (OEP)"/>
    <property type="match status" value="1"/>
</dbReference>
<dbReference type="OrthoDB" id="9770517at2"/>
<dbReference type="InterPro" id="IPR010131">
    <property type="entry name" value="MdtP/NodT-like"/>
</dbReference>
<gene>
    <name evidence="3" type="ORF">SAMN02745166_04527</name>
</gene>
<dbReference type="Gene3D" id="1.20.1600.10">
    <property type="entry name" value="Outer membrane efflux proteins (OEP)"/>
    <property type="match status" value="1"/>
</dbReference>
<accession>A0A1T4YY67</accession>
<keyword evidence="2" id="KW-0472">Membrane</keyword>
<dbReference type="InterPro" id="IPR003423">
    <property type="entry name" value="OMP_efflux"/>
</dbReference>
<dbReference type="GO" id="GO:0015562">
    <property type="term" value="F:efflux transmembrane transporter activity"/>
    <property type="evidence" value="ECO:0007669"/>
    <property type="project" value="InterPro"/>
</dbReference>
<dbReference type="PANTHER" id="PTHR30203:SF33">
    <property type="entry name" value="BLR4455 PROTEIN"/>
    <property type="match status" value="1"/>
</dbReference>
<dbReference type="PANTHER" id="PTHR30203">
    <property type="entry name" value="OUTER MEMBRANE CATION EFFLUX PROTEIN"/>
    <property type="match status" value="1"/>
</dbReference>
<dbReference type="STRING" id="48467.SAMN02745166_04527"/>
<dbReference type="RefSeq" id="WP_078815656.1">
    <property type="nucleotide sequence ID" value="NZ_FUYE01000021.1"/>
</dbReference>
<evidence type="ECO:0000256" key="2">
    <source>
        <dbReference type="RuleBase" id="RU362097"/>
    </source>
</evidence>
<sequence>MFSNTSRTHTGGQVPASRILIVGAASLAMVSCTMGPNYKSPEIGFPKFWKQQASNVADLPVPDQWWTLFKDRTLTSLIEQALANNQDLKAAQARVTTARALSGVERADWFPQLNLQNNATYEHSSANSIGANLPAGATLPNLERDRHTAYLGLNYEVDLWGRVRRRVEAARAREDASADNLAAQRLVIAAEVARNYFLAASLDQQEQILRETISLREEARKLQQSRFEGGLANEMDVARARTELELAKSDLAAIERQRGGVEHALAVLCGEMPANFSLAENRRLPMPPRVPAGLPSNLMQRRPDVRSAEQELRATNAEIGVAKANFFPVFSLTGSGGLESVGAEDFLEWRSRTASIGPQLTVPIFQGGRLRGNLRAAYGRYDESLASYKQTLLTAMREVEDAMLDLKAFGRQRAAVAAAVAASQDTSRLARLRYDKGLASYFEVVDADRVVLTTRLTLAQLDGQRLTATVQMLRAIGGGWAGAGK</sequence>
<keyword evidence="2" id="KW-0449">Lipoprotein</keyword>
<organism evidence="3 4">
    <name type="scientific">Prosthecobacter debontii</name>
    <dbReference type="NCBI Taxonomy" id="48467"/>
    <lineage>
        <taxon>Bacteria</taxon>
        <taxon>Pseudomonadati</taxon>
        <taxon>Verrucomicrobiota</taxon>
        <taxon>Verrucomicrobiia</taxon>
        <taxon>Verrucomicrobiales</taxon>
        <taxon>Verrucomicrobiaceae</taxon>
        <taxon>Prosthecobacter</taxon>
    </lineage>
</organism>
<keyword evidence="2" id="KW-0564">Palmitate</keyword>
<evidence type="ECO:0000313" key="4">
    <source>
        <dbReference type="Proteomes" id="UP000190774"/>
    </source>
</evidence>
<dbReference type="AlphaFoldDB" id="A0A1T4YY67"/>
<keyword evidence="2" id="KW-0812">Transmembrane</keyword>